<dbReference type="CDD" id="cd07983">
    <property type="entry name" value="LPLAT_DUF374-like"/>
    <property type="match status" value="1"/>
</dbReference>
<accession>A0A143DBU2</accession>
<dbReference type="GeneID" id="53315893"/>
<evidence type="ECO:0000259" key="2">
    <source>
        <dbReference type="Pfam" id="PF04028"/>
    </source>
</evidence>
<sequence>MLKKILRNDRVRSLFSWLGSLYIRLVWHTGSWTVDNDEQPKRMWAENKPFIMAFWHGHLLMMPYAWRTGRVMYMLISQHRDGQLIAETISYLGLHSIAGSSGKSGASAVRQILKVLKTGSSIGVTPDGPRGPRMRASRGIIDIARLSGVPIIPCAFSCKNRRILGSWDRFRLALPFSRGVIAWGDPVTIAPDLDPNQIEQEREQLETAMIALAATADARMGHEPTPPANPGETSKTRRST</sequence>
<dbReference type="AlphaFoldDB" id="A0A143DBU2"/>
<dbReference type="Pfam" id="PF04028">
    <property type="entry name" value="DUF374"/>
    <property type="match status" value="1"/>
</dbReference>
<dbReference type="EMBL" id="CP014525">
    <property type="protein sequence ID" value="AMW34116.1"/>
    <property type="molecule type" value="Genomic_DNA"/>
</dbReference>
<dbReference type="Proteomes" id="UP000076066">
    <property type="component" value="Chromosome"/>
</dbReference>
<feature type="region of interest" description="Disordered" evidence="1">
    <location>
        <begin position="217"/>
        <end position="240"/>
    </location>
</feature>
<dbReference type="InterPro" id="IPR007172">
    <property type="entry name" value="DUF374"/>
</dbReference>
<evidence type="ECO:0000313" key="3">
    <source>
        <dbReference type="EMBL" id="AMW34116.1"/>
    </source>
</evidence>
<dbReference type="STRING" id="1549855.AY555_01820"/>
<evidence type="ECO:0000256" key="1">
    <source>
        <dbReference type="SAM" id="MobiDB-lite"/>
    </source>
</evidence>
<name>A0A143DBU2_9PROT</name>
<protein>
    <recommendedName>
        <fullName evidence="2">DUF374 domain-containing protein</fullName>
    </recommendedName>
</protein>
<gene>
    <name evidence="3" type="ORF">AY555_01820</name>
</gene>
<dbReference type="OrthoDB" id="9810508at2"/>
<dbReference type="KEGG" id="hjo:AY555_01820"/>
<feature type="domain" description="DUF374" evidence="2">
    <location>
        <begin position="66"/>
        <end position="133"/>
    </location>
</feature>
<keyword evidence="4" id="KW-1185">Reference proteome</keyword>
<organism evidence="3 4">
    <name type="scientific">Haematospirillum jordaniae</name>
    <dbReference type="NCBI Taxonomy" id="1549855"/>
    <lineage>
        <taxon>Bacteria</taxon>
        <taxon>Pseudomonadati</taxon>
        <taxon>Pseudomonadota</taxon>
        <taxon>Alphaproteobacteria</taxon>
        <taxon>Rhodospirillales</taxon>
        <taxon>Novispirillaceae</taxon>
        <taxon>Haematospirillum</taxon>
    </lineage>
</organism>
<evidence type="ECO:0000313" key="4">
    <source>
        <dbReference type="Proteomes" id="UP000076066"/>
    </source>
</evidence>
<reference evidence="3 4" key="1">
    <citation type="submission" date="2016-02" db="EMBL/GenBank/DDBJ databases">
        <title>Complete Genome of H5569, the type strain of the newly described species Haematospirillium jordaniae.</title>
        <authorList>
            <person name="Nicholson A.C."/>
            <person name="Humrighouse B.W."/>
            <person name="Loparov V."/>
            <person name="McQuiston J.R."/>
        </authorList>
    </citation>
    <scope>NUCLEOTIDE SEQUENCE [LARGE SCALE GENOMIC DNA]</scope>
    <source>
        <strain evidence="3 4">H5569</strain>
    </source>
</reference>
<proteinExistence type="predicted"/>
<dbReference type="RefSeq" id="WP_066132660.1">
    <property type="nucleotide sequence ID" value="NZ_CP014525.1"/>
</dbReference>